<feature type="compositionally biased region" description="Basic and acidic residues" evidence="1">
    <location>
        <begin position="90"/>
        <end position="116"/>
    </location>
</feature>
<protein>
    <submittedName>
        <fullName evidence="3">Uncharacterized protein</fullName>
    </submittedName>
</protein>
<gene>
    <name evidence="3" type="ORF">BKA67DRAFT_152585</name>
</gene>
<evidence type="ECO:0000313" key="4">
    <source>
        <dbReference type="Proteomes" id="UP000758603"/>
    </source>
</evidence>
<feature type="transmembrane region" description="Helical" evidence="2">
    <location>
        <begin position="156"/>
        <end position="185"/>
    </location>
</feature>
<dbReference type="GeneID" id="70124010"/>
<dbReference type="EMBL" id="JAGPXC010000002">
    <property type="protein sequence ID" value="KAH6656337.1"/>
    <property type="molecule type" value="Genomic_DNA"/>
</dbReference>
<proteinExistence type="predicted"/>
<reference evidence="3" key="1">
    <citation type="journal article" date="2021" name="Nat. Commun.">
        <title>Genetic determinants of endophytism in the Arabidopsis root mycobiome.</title>
        <authorList>
            <person name="Mesny F."/>
            <person name="Miyauchi S."/>
            <person name="Thiergart T."/>
            <person name="Pickel B."/>
            <person name="Atanasova L."/>
            <person name="Karlsson M."/>
            <person name="Huettel B."/>
            <person name="Barry K.W."/>
            <person name="Haridas S."/>
            <person name="Chen C."/>
            <person name="Bauer D."/>
            <person name="Andreopoulos W."/>
            <person name="Pangilinan J."/>
            <person name="LaButti K."/>
            <person name="Riley R."/>
            <person name="Lipzen A."/>
            <person name="Clum A."/>
            <person name="Drula E."/>
            <person name="Henrissat B."/>
            <person name="Kohler A."/>
            <person name="Grigoriev I.V."/>
            <person name="Martin F.M."/>
            <person name="Hacquard S."/>
        </authorList>
    </citation>
    <scope>NUCLEOTIDE SEQUENCE</scope>
    <source>
        <strain evidence="3">MPI-SDFR-AT-0073</strain>
    </source>
</reference>
<keyword evidence="2" id="KW-0472">Membrane</keyword>
<dbReference type="Proteomes" id="UP000758603">
    <property type="component" value="Unassembled WGS sequence"/>
</dbReference>
<organism evidence="3 4">
    <name type="scientific">Truncatella angustata</name>
    <dbReference type="NCBI Taxonomy" id="152316"/>
    <lineage>
        <taxon>Eukaryota</taxon>
        <taxon>Fungi</taxon>
        <taxon>Dikarya</taxon>
        <taxon>Ascomycota</taxon>
        <taxon>Pezizomycotina</taxon>
        <taxon>Sordariomycetes</taxon>
        <taxon>Xylariomycetidae</taxon>
        <taxon>Amphisphaeriales</taxon>
        <taxon>Sporocadaceae</taxon>
        <taxon>Truncatella</taxon>
    </lineage>
</organism>
<keyword evidence="2" id="KW-0812">Transmembrane</keyword>
<evidence type="ECO:0000256" key="2">
    <source>
        <dbReference type="SAM" id="Phobius"/>
    </source>
</evidence>
<sequence>MPPMSTTTSCAWESNTWPEYPTVRYWHDLTYQPSKRPLYAFVRSGTVPAPRFTSSRHTNIPGRDPRVPSEWERQWRETQEYWWGLGAADPSDRGTRDEVPREEDGTERGAGDRNSERVGTADLWAKRVGRLNPSAAARPSPPCTGAARPQGDVVSILLGALGLVSLTGFCLSIAVTIGAALFVVLDSLVFRRYGKLGLVSTTGISPVWYENVSCFRSWTIALPVGATPGSSAGGTANRSVF</sequence>
<accession>A0A9P8UQ14</accession>
<dbReference type="RefSeq" id="XP_045960571.1">
    <property type="nucleotide sequence ID" value="XM_046095117.1"/>
</dbReference>
<dbReference type="AlphaFoldDB" id="A0A9P8UQ14"/>
<name>A0A9P8UQ14_9PEZI</name>
<keyword evidence="2" id="KW-1133">Transmembrane helix</keyword>
<feature type="region of interest" description="Disordered" evidence="1">
    <location>
        <begin position="85"/>
        <end position="116"/>
    </location>
</feature>
<evidence type="ECO:0000313" key="3">
    <source>
        <dbReference type="EMBL" id="KAH6656337.1"/>
    </source>
</evidence>
<evidence type="ECO:0000256" key="1">
    <source>
        <dbReference type="SAM" id="MobiDB-lite"/>
    </source>
</evidence>
<comment type="caution">
    <text evidence="3">The sequence shown here is derived from an EMBL/GenBank/DDBJ whole genome shotgun (WGS) entry which is preliminary data.</text>
</comment>
<keyword evidence="4" id="KW-1185">Reference proteome</keyword>